<dbReference type="InterPro" id="IPR011764">
    <property type="entry name" value="Biotin_carboxylation_dom"/>
</dbReference>
<gene>
    <name evidence="10" type="primary">accC</name>
    <name evidence="10" type="ORF">LOOC260_104380</name>
</gene>
<dbReference type="InterPro" id="IPR016185">
    <property type="entry name" value="PreATP-grasp_dom_sf"/>
</dbReference>
<dbReference type="HOGENOM" id="CLU_000395_3_2_9"/>
<evidence type="ECO:0000256" key="5">
    <source>
        <dbReference type="ARBA" id="ARBA00023211"/>
    </source>
</evidence>
<evidence type="ECO:0000259" key="8">
    <source>
        <dbReference type="PROSITE" id="PS50975"/>
    </source>
</evidence>
<dbReference type="GO" id="GO:0004075">
    <property type="term" value="F:biotin carboxylase activity"/>
    <property type="evidence" value="ECO:0007669"/>
    <property type="project" value="UniProtKB-EC"/>
</dbReference>
<dbReference type="Gene3D" id="3.30.470.20">
    <property type="entry name" value="ATP-grasp fold, B domain"/>
    <property type="match status" value="1"/>
</dbReference>
<dbReference type="SUPFAM" id="SSF52440">
    <property type="entry name" value="PreATP-grasp domain"/>
    <property type="match status" value="1"/>
</dbReference>
<dbReference type="SUPFAM" id="SSF56059">
    <property type="entry name" value="Glutathione synthetase ATP-binding domain-like"/>
    <property type="match status" value="1"/>
</dbReference>
<dbReference type="PROSITE" id="PS50979">
    <property type="entry name" value="BC"/>
    <property type="match status" value="1"/>
</dbReference>
<dbReference type="Proteomes" id="UP000031620">
    <property type="component" value="Chromosome"/>
</dbReference>
<organism evidence="10 11">
    <name type="scientific">Paucilactobacillus hokkaidonensis JCM 18461</name>
    <dbReference type="NCBI Taxonomy" id="1291742"/>
    <lineage>
        <taxon>Bacteria</taxon>
        <taxon>Bacillati</taxon>
        <taxon>Bacillota</taxon>
        <taxon>Bacilli</taxon>
        <taxon>Lactobacillales</taxon>
        <taxon>Lactobacillaceae</taxon>
        <taxon>Paucilactobacillus</taxon>
    </lineage>
</organism>
<evidence type="ECO:0000256" key="7">
    <source>
        <dbReference type="PROSITE-ProRule" id="PRU00409"/>
    </source>
</evidence>
<dbReference type="InterPro" id="IPR005479">
    <property type="entry name" value="CPAse_ATP-bd"/>
</dbReference>
<dbReference type="EC" id="6.3.4.14" evidence="1"/>
<dbReference type="EMBL" id="AP014680">
    <property type="protein sequence ID" value="BAP85002.1"/>
    <property type="molecule type" value="Genomic_DNA"/>
</dbReference>
<keyword evidence="6" id="KW-0092">Biotin</keyword>
<dbReference type="AlphaFoldDB" id="A0A0A1GRQ6"/>
<dbReference type="SMART" id="SM00878">
    <property type="entry name" value="Biotin_carb_C"/>
    <property type="match status" value="1"/>
</dbReference>
<dbReference type="FunFam" id="3.40.50.20:FF:000010">
    <property type="entry name" value="Propionyl-CoA carboxylase subunit alpha"/>
    <property type="match status" value="1"/>
</dbReference>
<feature type="domain" description="ATP-grasp" evidence="8">
    <location>
        <begin position="120"/>
        <end position="315"/>
    </location>
</feature>
<dbReference type="InterPro" id="IPR005481">
    <property type="entry name" value="BC-like_N"/>
</dbReference>
<dbReference type="Pfam" id="PF02785">
    <property type="entry name" value="Biotin_carb_C"/>
    <property type="match status" value="1"/>
</dbReference>
<dbReference type="PROSITE" id="PS00867">
    <property type="entry name" value="CPSASE_2"/>
    <property type="match status" value="1"/>
</dbReference>
<dbReference type="FunFam" id="3.30.1490.20:FF:000003">
    <property type="entry name" value="acetyl-CoA carboxylase isoform X1"/>
    <property type="match status" value="1"/>
</dbReference>
<name>A0A0A1GRQ6_9LACO</name>
<keyword evidence="3 7" id="KW-0547">Nucleotide-binding</keyword>
<dbReference type="GO" id="GO:0005524">
    <property type="term" value="F:ATP binding"/>
    <property type="evidence" value="ECO:0007669"/>
    <property type="project" value="UniProtKB-UniRule"/>
</dbReference>
<dbReference type="PANTHER" id="PTHR18866:SF33">
    <property type="entry name" value="METHYLCROTONOYL-COA CARBOXYLASE SUBUNIT ALPHA, MITOCHONDRIAL-RELATED"/>
    <property type="match status" value="1"/>
</dbReference>
<evidence type="ECO:0000256" key="2">
    <source>
        <dbReference type="ARBA" id="ARBA00022598"/>
    </source>
</evidence>
<evidence type="ECO:0000313" key="10">
    <source>
        <dbReference type="EMBL" id="BAP85002.1"/>
    </source>
</evidence>
<dbReference type="InterPro" id="IPR011054">
    <property type="entry name" value="Rudment_hybrid_motif"/>
</dbReference>
<keyword evidence="4 7" id="KW-0067">ATP-binding</keyword>
<reference evidence="10 11" key="1">
    <citation type="submission" date="2014-11" db="EMBL/GenBank/DDBJ databases">
        <title>Complete genome sequence and analysis of Lactobacillus hokkaidonensis LOOC260T.</title>
        <authorList>
            <person name="Tanizawa Y."/>
            <person name="Tohno M."/>
            <person name="Kaminuma E."/>
            <person name="Nakamura Y."/>
            <person name="Arita M."/>
        </authorList>
    </citation>
    <scope>NUCLEOTIDE SEQUENCE [LARGE SCALE GENOMIC DNA]</scope>
    <source>
        <strain evidence="10 11">LOOC260</strain>
    </source>
</reference>
<dbReference type="InterPro" id="IPR011761">
    <property type="entry name" value="ATP-grasp"/>
</dbReference>
<dbReference type="Pfam" id="PF02786">
    <property type="entry name" value="CPSase_L_D2"/>
    <property type="match status" value="1"/>
</dbReference>
<evidence type="ECO:0000256" key="1">
    <source>
        <dbReference type="ARBA" id="ARBA00013263"/>
    </source>
</evidence>
<dbReference type="InterPro" id="IPR005482">
    <property type="entry name" value="Biotin_COase_C"/>
</dbReference>
<evidence type="ECO:0000256" key="3">
    <source>
        <dbReference type="ARBA" id="ARBA00022741"/>
    </source>
</evidence>
<dbReference type="GO" id="GO:0046872">
    <property type="term" value="F:metal ion binding"/>
    <property type="evidence" value="ECO:0007669"/>
    <property type="project" value="InterPro"/>
</dbReference>
<evidence type="ECO:0000256" key="6">
    <source>
        <dbReference type="ARBA" id="ARBA00023267"/>
    </source>
</evidence>
<keyword evidence="5" id="KW-0464">Manganese</keyword>
<dbReference type="KEGG" id="lho:LOOC260_104380"/>
<accession>A0A0A1GRQ6</accession>
<dbReference type="RefSeq" id="WP_041092625.1">
    <property type="nucleotide sequence ID" value="NZ_AP014680.1"/>
</dbReference>
<proteinExistence type="predicted"/>
<feature type="domain" description="Biotin carboxylation" evidence="9">
    <location>
        <begin position="1"/>
        <end position="436"/>
    </location>
</feature>
<dbReference type="STRING" id="1291742.LOOC260_104380"/>
<keyword evidence="2" id="KW-0436">Ligase</keyword>
<dbReference type="PANTHER" id="PTHR18866">
    <property type="entry name" value="CARBOXYLASE:PYRUVATE/ACETYL-COA/PROPIONYL-COA CARBOXYLASE"/>
    <property type="match status" value="1"/>
</dbReference>
<dbReference type="InterPro" id="IPR050856">
    <property type="entry name" value="Biotin_carboxylase_complex"/>
</dbReference>
<sequence length="448" mass="49225">MFKKILIANRGEIACRIIRACHQLNIKTVAVYSTADRDALFVKQADEAYCIGPAAAKDSYLNREAVLMAGVIANVDAIHPGYGFLSEDTLFAQMCGQCDITWLGPSADLIALMGNKAAARKFAASRGIAIIPGTFVLNDMAQAKQAAQKIGYPLLIKASQGGGGKGIRLANDDHQLQSQLAIAKQEAASSFDSSAIYLEKVLPDARHIEVQIIGDQAGHIQILGDRDCTLQSRRQKVIEESPASFIKHAQRRELAQMVHQLLDVCGYQGLGTIEFLFSQDRFYFLEMNTRLQVEHGVTETTTGLDIVLLQLELASSEAKLPDYIPVNAGIAIECRLTLTAPTKINQLTQFDFPNTIRVDTGYQQGDQIPPYYDALLAKLIVSAQTRTQAIAKMKQSLENVKVNGVQNNLAQLKKIISSDWYQSNQFTVTTLDTRKSTDESTTRKGNLD</sequence>
<protein>
    <recommendedName>
        <fullName evidence="1">biotin carboxylase</fullName>
        <ecNumber evidence="1">6.3.4.14</ecNumber>
    </recommendedName>
</protein>
<dbReference type="PROSITE" id="PS50975">
    <property type="entry name" value="ATP_GRASP"/>
    <property type="match status" value="1"/>
</dbReference>
<dbReference type="PROSITE" id="PS00866">
    <property type="entry name" value="CPSASE_1"/>
    <property type="match status" value="1"/>
</dbReference>
<dbReference type="SUPFAM" id="SSF51246">
    <property type="entry name" value="Rudiment single hybrid motif"/>
    <property type="match status" value="1"/>
</dbReference>
<dbReference type="Pfam" id="PF00289">
    <property type="entry name" value="Biotin_carb_N"/>
    <property type="match status" value="1"/>
</dbReference>
<evidence type="ECO:0000313" key="11">
    <source>
        <dbReference type="Proteomes" id="UP000031620"/>
    </source>
</evidence>
<evidence type="ECO:0000259" key="9">
    <source>
        <dbReference type="PROSITE" id="PS50979"/>
    </source>
</evidence>
<evidence type="ECO:0000256" key="4">
    <source>
        <dbReference type="ARBA" id="ARBA00022840"/>
    </source>
</evidence>